<comment type="caution">
    <text evidence="13">The sequence shown here is derived from an EMBL/GenBank/DDBJ whole genome shotgun (WGS) entry which is preliminary data.</text>
</comment>
<dbReference type="PRINTS" id="PR00463">
    <property type="entry name" value="EP450I"/>
</dbReference>
<comment type="cofactor">
    <cofactor evidence="11">
        <name>heme</name>
        <dbReference type="ChEBI" id="CHEBI:30413"/>
    </cofactor>
</comment>
<dbReference type="Pfam" id="PF00067">
    <property type="entry name" value="p450"/>
    <property type="match status" value="1"/>
</dbReference>
<keyword evidence="3 11" id="KW-0349">Heme</keyword>
<dbReference type="InterPro" id="IPR001128">
    <property type="entry name" value="Cyt_P450"/>
</dbReference>
<evidence type="ECO:0000256" key="2">
    <source>
        <dbReference type="ARBA" id="ARBA00010617"/>
    </source>
</evidence>
<gene>
    <name evidence="13" type="ORF">STAS_34205</name>
</gene>
<evidence type="ECO:0000256" key="11">
    <source>
        <dbReference type="PIRSR" id="PIRSR602401-1"/>
    </source>
</evidence>
<comment type="subcellular location">
    <subcellularLocation>
        <location evidence="1">Membrane</location>
        <topology evidence="1">Single-pass membrane protein</topology>
    </subcellularLocation>
</comment>
<dbReference type="EMBL" id="BKCP01012736">
    <property type="protein sequence ID" value="GER56478.1"/>
    <property type="molecule type" value="Genomic_DNA"/>
</dbReference>
<evidence type="ECO:0000256" key="6">
    <source>
        <dbReference type="ARBA" id="ARBA00022989"/>
    </source>
</evidence>
<dbReference type="FunFam" id="1.10.630.10:FF:000029">
    <property type="entry name" value="Cytochrome P450 734A1"/>
    <property type="match status" value="1"/>
</dbReference>
<keyword evidence="9 12" id="KW-0503">Monooxygenase</keyword>
<dbReference type="InterPro" id="IPR036396">
    <property type="entry name" value="Cyt_P450_sf"/>
</dbReference>
<dbReference type="GO" id="GO:0009820">
    <property type="term" value="P:alkaloid metabolic process"/>
    <property type="evidence" value="ECO:0007669"/>
    <property type="project" value="UniProtKB-ARBA"/>
</dbReference>
<dbReference type="SUPFAM" id="SSF48264">
    <property type="entry name" value="Cytochrome P450"/>
    <property type="match status" value="1"/>
</dbReference>
<dbReference type="InterPro" id="IPR050665">
    <property type="entry name" value="Cytochrome_P450_Monooxygen"/>
</dbReference>
<evidence type="ECO:0000256" key="5">
    <source>
        <dbReference type="ARBA" id="ARBA00022723"/>
    </source>
</evidence>
<name>A0A5A7RH93_STRAF</name>
<organism evidence="13 14">
    <name type="scientific">Striga asiatica</name>
    <name type="common">Asiatic witchweed</name>
    <name type="synonym">Buchnera asiatica</name>
    <dbReference type="NCBI Taxonomy" id="4170"/>
    <lineage>
        <taxon>Eukaryota</taxon>
        <taxon>Viridiplantae</taxon>
        <taxon>Streptophyta</taxon>
        <taxon>Embryophyta</taxon>
        <taxon>Tracheophyta</taxon>
        <taxon>Spermatophyta</taxon>
        <taxon>Magnoliopsida</taxon>
        <taxon>eudicotyledons</taxon>
        <taxon>Gunneridae</taxon>
        <taxon>Pentapetalae</taxon>
        <taxon>asterids</taxon>
        <taxon>lamiids</taxon>
        <taxon>Lamiales</taxon>
        <taxon>Orobanchaceae</taxon>
        <taxon>Buchnereae</taxon>
        <taxon>Striga</taxon>
    </lineage>
</organism>
<keyword evidence="7 12" id="KW-0560">Oxidoreductase</keyword>
<comment type="similarity">
    <text evidence="2 12">Belongs to the cytochrome P450 family.</text>
</comment>
<evidence type="ECO:0000256" key="8">
    <source>
        <dbReference type="ARBA" id="ARBA00023004"/>
    </source>
</evidence>
<dbReference type="Proteomes" id="UP000325081">
    <property type="component" value="Unassembled WGS sequence"/>
</dbReference>
<evidence type="ECO:0000256" key="3">
    <source>
        <dbReference type="ARBA" id="ARBA00022617"/>
    </source>
</evidence>
<dbReference type="Gene3D" id="1.10.630.10">
    <property type="entry name" value="Cytochrome P450"/>
    <property type="match status" value="1"/>
</dbReference>
<dbReference type="GO" id="GO:0016705">
    <property type="term" value="F:oxidoreductase activity, acting on paired donors, with incorporation or reduction of molecular oxygen"/>
    <property type="evidence" value="ECO:0007669"/>
    <property type="project" value="InterPro"/>
</dbReference>
<dbReference type="InterPro" id="IPR002401">
    <property type="entry name" value="Cyt_P450_E_grp-I"/>
</dbReference>
<evidence type="ECO:0000256" key="1">
    <source>
        <dbReference type="ARBA" id="ARBA00004167"/>
    </source>
</evidence>
<keyword evidence="10" id="KW-0472">Membrane</keyword>
<keyword evidence="6" id="KW-1133">Transmembrane helix</keyword>
<dbReference type="GO" id="GO:0005506">
    <property type="term" value="F:iron ion binding"/>
    <property type="evidence" value="ECO:0007669"/>
    <property type="project" value="InterPro"/>
</dbReference>
<keyword evidence="4" id="KW-0812">Transmembrane</keyword>
<dbReference type="GO" id="GO:0016020">
    <property type="term" value="C:membrane"/>
    <property type="evidence" value="ECO:0007669"/>
    <property type="project" value="UniProtKB-SubCell"/>
</dbReference>
<dbReference type="PANTHER" id="PTHR24282:SF255">
    <property type="entry name" value="CYTOCHROME P450 72A11-RELATED"/>
    <property type="match status" value="1"/>
</dbReference>
<dbReference type="OrthoDB" id="1470350at2759"/>
<evidence type="ECO:0000256" key="10">
    <source>
        <dbReference type="ARBA" id="ARBA00023136"/>
    </source>
</evidence>
<dbReference type="InterPro" id="IPR017972">
    <property type="entry name" value="Cyt_P450_CS"/>
</dbReference>
<accession>A0A5A7RH93</accession>
<evidence type="ECO:0000256" key="4">
    <source>
        <dbReference type="ARBA" id="ARBA00022692"/>
    </source>
</evidence>
<dbReference type="GO" id="GO:0009753">
    <property type="term" value="P:response to jasmonic acid"/>
    <property type="evidence" value="ECO:0007669"/>
    <property type="project" value="UniProtKB-ARBA"/>
</dbReference>
<dbReference type="PROSITE" id="PS00086">
    <property type="entry name" value="CYTOCHROME_P450"/>
    <property type="match status" value="1"/>
</dbReference>
<evidence type="ECO:0000313" key="14">
    <source>
        <dbReference type="Proteomes" id="UP000325081"/>
    </source>
</evidence>
<dbReference type="PRINTS" id="PR00385">
    <property type="entry name" value="P450"/>
</dbReference>
<reference evidence="14" key="1">
    <citation type="journal article" date="2019" name="Curr. Biol.">
        <title>Genome Sequence of Striga asiatica Provides Insight into the Evolution of Plant Parasitism.</title>
        <authorList>
            <person name="Yoshida S."/>
            <person name="Kim S."/>
            <person name="Wafula E.K."/>
            <person name="Tanskanen J."/>
            <person name="Kim Y.M."/>
            <person name="Honaas L."/>
            <person name="Yang Z."/>
            <person name="Spallek T."/>
            <person name="Conn C.E."/>
            <person name="Ichihashi Y."/>
            <person name="Cheong K."/>
            <person name="Cui S."/>
            <person name="Der J.P."/>
            <person name="Gundlach H."/>
            <person name="Jiao Y."/>
            <person name="Hori C."/>
            <person name="Ishida J.K."/>
            <person name="Kasahara H."/>
            <person name="Kiba T."/>
            <person name="Kim M.S."/>
            <person name="Koo N."/>
            <person name="Laohavisit A."/>
            <person name="Lee Y.H."/>
            <person name="Lumba S."/>
            <person name="McCourt P."/>
            <person name="Mortimer J.C."/>
            <person name="Mutuku J.M."/>
            <person name="Nomura T."/>
            <person name="Sasaki-Sekimoto Y."/>
            <person name="Seto Y."/>
            <person name="Wang Y."/>
            <person name="Wakatake T."/>
            <person name="Sakakibara H."/>
            <person name="Demura T."/>
            <person name="Yamaguchi S."/>
            <person name="Yoneyama K."/>
            <person name="Manabe R.I."/>
            <person name="Nelson D.C."/>
            <person name="Schulman A.H."/>
            <person name="Timko M.P."/>
            <person name="dePamphilis C.W."/>
            <person name="Choi D."/>
            <person name="Shirasu K."/>
        </authorList>
    </citation>
    <scope>NUCLEOTIDE SEQUENCE [LARGE SCALE GENOMIC DNA]</scope>
    <source>
        <strain evidence="14">cv. UVA1</strain>
    </source>
</reference>
<evidence type="ECO:0000313" key="13">
    <source>
        <dbReference type="EMBL" id="GER56478.1"/>
    </source>
</evidence>
<keyword evidence="14" id="KW-1185">Reference proteome</keyword>
<dbReference type="CDD" id="cd20642">
    <property type="entry name" value="CYP72"/>
    <property type="match status" value="1"/>
</dbReference>
<evidence type="ECO:0000256" key="7">
    <source>
        <dbReference type="ARBA" id="ARBA00023002"/>
    </source>
</evidence>
<keyword evidence="8 11" id="KW-0408">Iron</keyword>
<dbReference type="GO" id="GO:0004497">
    <property type="term" value="F:monooxygenase activity"/>
    <property type="evidence" value="ECO:0007669"/>
    <property type="project" value="UniProtKB-KW"/>
</dbReference>
<proteinExistence type="inferred from homology"/>
<protein>
    <submittedName>
        <fullName evidence="13">Cytochrome P450 monooxygenase</fullName>
    </submittedName>
</protein>
<evidence type="ECO:0000256" key="12">
    <source>
        <dbReference type="RuleBase" id="RU000461"/>
    </source>
</evidence>
<dbReference type="AlphaFoldDB" id="A0A5A7RH93"/>
<evidence type="ECO:0000256" key="9">
    <source>
        <dbReference type="ARBA" id="ARBA00023033"/>
    </source>
</evidence>
<keyword evidence="5 11" id="KW-0479">Metal-binding</keyword>
<dbReference type="GO" id="GO:0020037">
    <property type="term" value="F:heme binding"/>
    <property type="evidence" value="ECO:0007669"/>
    <property type="project" value="InterPro"/>
</dbReference>
<sequence length="517" mass="59682">MEVTGLSLVLSCAFITLIYAWKMLKWVWISPRYQEKFLRQHGFRGNSYRFLFGDFNHIRTLAREAKSKPINFTNNIIPRVIPFIHEAVQKYGENCYLWFGPRAAVIITNPEVVREILQKSYIFQKPSGNPLGRLLAKGVASYETDKWAKHRKLINPAFQTEKIKRMVPSFYLSCAEMLSKWEKIVPTQESCEVDVWPYLKTMTSDVISRTAFGSSYEEGRKIFELQQELAVLVMESMRSVYVPGLRFLPTKKNRRMKQLAKEMKTSILEIVSRRMKALKSGEKCSDDLLDLLLESNFKEMEEHGSKFGMSLEDVIEECKLFYFAGQETTANLLVWTMILLSKHQDWQARAREEVLHVFGQAKPDYQEINQLKIINMILHEVLRLYPPGVMLTRMTLSESKFGNLSLPAGVQMMLPVILLHHDSRIWGEDALEFNPERFGEGVAKATQGQIAYLPFGWGPRICPGQNFSLLEAKLAVAMILQRFSFRLSHSYAHAPQTVITLQPQHGAQLILERLLQY</sequence>
<feature type="binding site" description="axial binding residue" evidence="11">
    <location>
        <position position="462"/>
    </location>
    <ligand>
        <name>heme</name>
        <dbReference type="ChEBI" id="CHEBI:30413"/>
    </ligand>
    <ligandPart>
        <name>Fe</name>
        <dbReference type="ChEBI" id="CHEBI:18248"/>
    </ligandPart>
</feature>
<dbReference type="PANTHER" id="PTHR24282">
    <property type="entry name" value="CYTOCHROME P450 FAMILY MEMBER"/>
    <property type="match status" value="1"/>
</dbReference>